<organism evidence="1 2">
    <name type="scientific">Alistipes putredinis DSM 17216</name>
    <dbReference type="NCBI Taxonomy" id="445970"/>
    <lineage>
        <taxon>Bacteria</taxon>
        <taxon>Pseudomonadati</taxon>
        <taxon>Bacteroidota</taxon>
        <taxon>Bacteroidia</taxon>
        <taxon>Bacteroidales</taxon>
        <taxon>Rikenellaceae</taxon>
        <taxon>Alistipes</taxon>
    </lineage>
</organism>
<dbReference type="HOGENOM" id="CLU_2893913_0_0_10"/>
<dbReference type="Proteomes" id="UP000005819">
    <property type="component" value="Unassembled WGS sequence"/>
</dbReference>
<proteinExistence type="predicted"/>
<reference evidence="1" key="2">
    <citation type="submission" date="2013-09" db="EMBL/GenBank/DDBJ databases">
        <title>Draft genome sequence of Alistipes putredinis (DSM 17216).</title>
        <authorList>
            <person name="Sudarsanam P."/>
            <person name="Ley R."/>
            <person name="Guruge J."/>
            <person name="Turnbaugh P.J."/>
            <person name="Mahowald M."/>
            <person name="Liep D."/>
            <person name="Gordon J."/>
        </authorList>
    </citation>
    <scope>NUCLEOTIDE SEQUENCE</scope>
    <source>
        <strain evidence="1">DSM 17216</strain>
    </source>
</reference>
<sequence>MNRNTVSALIKESNGLGLIKALPNGYEITDDCFINPPQKDTAHAVYNEICRFCMTKGTNPPQ</sequence>
<gene>
    <name evidence="1" type="ORF">ALIPUT_02453</name>
</gene>
<dbReference type="AlphaFoldDB" id="B0MZ79"/>
<comment type="caution">
    <text evidence="1">The sequence shown here is derived from an EMBL/GenBank/DDBJ whole genome shotgun (WGS) entry which is preliminary data.</text>
</comment>
<name>B0MZ79_9BACT</name>
<reference evidence="1" key="1">
    <citation type="submission" date="2007-10" db="EMBL/GenBank/DDBJ databases">
        <authorList>
            <person name="Fulton L."/>
            <person name="Clifton S."/>
            <person name="Fulton B."/>
            <person name="Xu J."/>
            <person name="Minx P."/>
            <person name="Pepin K.H."/>
            <person name="Johnson M."/>
            <person name="Thiruvilangam P."/>
            <person name="Bhonagiri V."/>
            <person name="Nash W.E."/>
            <person name="Mardis E.R."/>
            <person name="Wilson R.K."/>
        </authorList>
    </citation>
    <scope>NUCLEOTIDE SEQUENCE [LARGE SCALE GENOMIC DNA]</scope>
    <source>
        <strain evidence="1">DSM 17216</strain>
    </source>
</reference>
<keyword evidence="2" id="KW-1185">Reference proteome</keyword>
<dbReference type="EMBL" id="ABFK02000020">
    <property type="protein sequence ID" value="EDS02915.1"/>
    <property type="molecule type" value="Genomic_DNA"/>
</dbReference>
<protein>
    <submittedName>
        <fullName evidence="1">Uncharacterized protein</fullName>
    </submittedName>
</protein>
<accession>B0MZ79</accession>
<evidence type="ECO:0000313" key="2">
    <source>
        <dbReference type="Proteomes" id="UP000005819"/>
    </source>
</evidence>
<evidence type="ECO:0000313" key="1">
    <source>
        <dbReference type="EMBL" id="EDS02915.1"/>
    </source>
</evidence>